<dbReference type="Gene3D" id="2.170.130.10">
    <property type="entry name" value="TonB-dependent receptor, plug domain"/>
    <property type="match status" value="1"/>
</dbReference>
<dbReference type="AlphaFoldDB" id="A0A1M5DE77"/>
<keyword evidence="4" id="KW-0406">Ion transport</keyword>
<evidence type="ECO:0000256" key="8">
    <source>
        <dbReference type="ARBA" id="ARBA00023136"/>
    </source>
</evidence>
<gene>
    <name evidence="14" type="ORF">SAMN04488522_103190</name>
</gene>
<dbReference type="InterPro" id="IPR000531">
    <property type="entry name" value="Beta-barrel_TonB"/>
</dbReference>
<protein>
    <submittedName>
        <fullName evidence="14">TonB-linked outer membrane protein, SusC/RagA family</fullName>
    </submittedName>
</protein>
<evidence type="ECO:0000256" key="6">
    <source>
        <dbReference type="ARBA" id="ARBA00023004"/>
    </source>
</evidence>
<keyword evidence="4" id="KW-0410">Iron transport</keyword>
<dbReference type="Proteomes" id="UP000184287">
    <property type="component" value="Unassembled WGS sequence"/>
</dbReference>
<evidence type="ECO:0000259" key="13">
    <source>
        <dbReference type="SMART" id="SM00965"/>
    </source>
</evidence>
<dbReference type="InterPro" id="IPR012910">
    <property type="entry name" value="Plug_dom"/>
</dbReference>
<dbReference type="NCBIfam" id="TIGR04056">
    <property type="entry name" value="OMP_RagA_SusC"/>
    <property type="match status" value="1"/>
</dbReference>
<keyword evidence="2 10" id="KW-0813">Transport</keyword>
<organism evidence="14 15">
    <name type="scientific">Pedobacter caeni</name>
    <dbReference type="NCBI Taxonomy" id="288992"/>
    <lineage>
        <taxon>Bacteria</taxon>
        <taxon>Pseudomonadati</taxon>
        <taxon>Bacteroidota</taxon>
        <taxon>Sphingobacteriia</taxon>
        <taxon>Sphingobacteriales</taxon>
        <taxon>Sphingobacteriaceae</taxon>
        <taxon>Pedobacter</taxon>
    </lineage>
</organism>
<dbReference type="SUPFAM" id="SSF49464">
    <property type="entry name" value="Carboxypeptidase regulatory domain-like"/>
    <property type="match status" value="1"/>
</dbReference>
<keyword evidence="6" id="KW-0408">Iron</keyword>
<evidence type="ECO:0000256" key="9">
    <source>
        <dbReference type="ARBA" id="ARBA00023237"/>
    </source>
</evidence>
<reference evidence="15" key="1">
    <citation type="submission" date="2016-11" db="EMBL/GenBank/DDBJ databases">
        <authorList>
            <person name="Varghese N."/>
            <person name="Submissions S."/>
        </authorList>
    </citation>
    <scope>NUCLEOTIDE SEQUENCE [LARGE SCALE GENOMIC DNA]</scope>
    <source>
        <strain evidence="15">DSM 16990</strain>
    </source>
</reference>
<comment type="subcellular location">
    <subcellularLocation>
        <location evidence="1 10">Cell outer membrane</location>
        <topology evidence="1 10">Multi-pass membrane protein</topology>
    </subcellularLocation>
</comment>
<dbReference type="PROSITE" id="PS52016">
    <property type="entry name" value="TONB_DEPENDENT_REC_3"/>
    <property type="match status" value="1"/>
</dbReference>
<keyword evidence="9 10" id="KW-0998">Cell outer membrane</keyword>
<dbReference type="GO" id="GO:0006826">
    <property type="term" value="P:iron ion transport"/>
    <property type="evidence" value="ECO:0007669"/>
    <property type="project" value="UniProtKB-KW"/>
</dbReference>
<feature type="domain" description="Secretin/TonB short N-terminal" evidence="13">
    <location>
        <begin position="69"/>
        <end position="119"/>
    </location>
</feature>
<keyword evidence="15" id="KW-1185">Reference proteome</keyword>
<dbReference type="InterPro" id="IPR011662">
    <property type="entry name" value="Secretin/TonB_short_N"/>
</dbReference>
<keyword evidence="12" id="KW-1133">Transmembrane helix</keyword>
<evidence type="ECO:0000256" key="1">
    <source>
        <dbReference type="ARBA" id="ARBA00004571"/>
    </source>
</evidence>
<evidence type="ECO:0000256" key="11">
    <source>
        <dbReference type="RuleBase" id="RU003357"/>
    </source>
</evidence>
<dbReference type="Pfam" id="PF07715">
    <property type="entry name" value="Plug"/>
    <property type="match status" value="1"/>
</dbReference>
<evidence type="ECO:0000313" key="15">
    <source>
        <dbReference type="Proteomes" id="UP000184287"/>
    </source>
</evidence>
<evidence type="ECO:0000256" key="10">
    <source>
        <dbReference type="PROSITE-ProRule" id="PRU01360"/>
    </source>
</evidence>
<comment type="similarity">
    <text evidence="10 11">Belongs to the TonB-dependent receptor family.</text>
</comment>
<dbReference type="InterPro" id="IPR036942">
    <property type="entry name" value="Beta-barrel_TonB_sf"/>
</dbReference>
<evidence type="ECO:0000256" key="4">
    <source>
        <dbReference type="ARBA" id="ARBA00022496"/>
    </source>
</evidence>
<accession>A0A1M5DE77</accession>
<dbReference type="Gene3D" id="3.55.50.30">
    <property type="match status" value="1"/>
</dbReference>
<evidence type="ECO:0000313" key="14">
    <source>
        <dbReference type="EMBL" id="SHF65144.1"/>
    </source>
</evidence>
<evidence type="ECO:0000256" key="7">
    <source>
        <dbReference type="ARBA" id="ARBA00023077"/>
    </source>
</evidence>
<feature type="transmembrane region" description="Helical" evidence="12">
    <location>
        <begin position="20"/>
        <end position="44"/>
    </location>
</feature>
<evidence type="ECO:0000256" key="2">
    <source>
        <dbReference type="ARBA" id="ARBA00022448"/>
    </source>
</evidence>
<keyword evidence="5 10" id="KW-0812">Transmembrane</keyword>
<dbReference type="InterPro" id="IPR037066">
    <property type="entry name" value="Plug_dom_sf"/>
</dbReference>
<dbReference type="SMART" id="SM00965">
    <property type="entry name" value="STN"/>
    <property type="match status" value="1"/>
</dbReference>
<keyword evidence="8 10" id="KW-0472">Membrane</keyword>
<dbReference type="SUPFAM" id="SSF56935">
    <property type="entry name" value="Porins"/>
    <property type="match status" value="1"/>
</dbReference>
<evidence type="ECO:0000256" key="3">
    <source>
        <dbReference type="ARBA" id="ARBA00022452"/>
    </source>
</evidence>
<dbReference type="STRING" id="288992.SAMN04488522_103190"/>
<dbReference type="InterPro" id="IPR008969">
    <property type="entry name" value="CarboxyPept-like_regulatory"/>
</dbReference>
<dbReference type="Gene3D" id="2.60.40.1120">
    <property type="entry name" value="Carboxypeptidase-like, regulatory domain"/>
    <property type="match status" value="1"/>
</dbReference>
<dbReference type="NCBIfam" id="TIGR04057">
    <property type="entry name" value="SusC_RagA_signa"/>
    <property type="match status" value="1"/>
</dbReference>
<dbReference type="EMBL" id="FQUQ01000003">
    <property type="protein sequence ID" value="SHF65144.1"/>
    <property type="molecule type" value="Genomic_DNA"/>
</dbReference>
<dbReference type="InterPro" id="IPR039426">
    <property type="entry name" value="TonB-dep_rcpt-like"/>
</dbReference>
<evidence type="ECO:0000256" key="12">
    <source>
        <dbReference type="SAM" id="Phobius"/>
    </source>
</evidence>
<dbReference type="Gene3D" id="2.40.170.20">
    <property type="entry name" value="TonB-dependent receptor, beta-barrel domain"/>
    <property type="match status" value="1"/>
</dbReference>
<dbReference type="GO" id="GO:0009279">
    <property type="term" value="C:cell outer membrane"/>
    <property type="evidence" value="ECO:0007669"/>
    <property type="project" value="UniProtKB-SubCell"/>
</dbReference>
<dbReference type="Pfam" id="PF00593">
    <property type="entry name" value="TonB_dep_Rec_b-barrel"/>
    <property type="match status" value="1"/>
</dbReference>
<dbReference type="Pfam" id="PF13715">
    <property type="entry name" value="CarbopepD_reg_2"/>
    <property type="match status" value="1"/>
</dbReference>
<dbReference type="InterPro" id="IPR023996">
    <property type="entry name" value="TonB-dep_OMP_SusC/RagA"/>
</dbReference>
<sequence>MNLCSYAKVPLCLGRPMLKIIIVMKLIFFIITIACVQVSAIGYAQHVNIQQKEAMLTNVFSTIERQTGYSFFWKNEDLTKIKIDVKLQNASLEEALKEVFKGLPYTYAVVKNSIVIQPKETTFIDRVVAAFTGIDIKGAVLDRQGQPLPGATITLKGTQRSTSTNIKGEFSLANVPKDAVLQVSYMGYVTRDVIVTGDYVGVLMELSTSKLDEVQVMAYGTTNRRLATGNIGTVTAKEIEKQPVMNPLLALAGRVPGVVVTSPSGYASGIVKVEIRGRSSINSGFTSEPLYIIDGVPLTYLEIGGVSSYELGSSGILQNGSFGTSGGQSPLFNLNPADISSIEVLKDADATAIYGSRGANGVILITTKKGKPGATVVTADISQGINKVTRYWDLLSTKDYLQMRREAFKNDGIVPTALNAPDLVLWDSTRYTNWQKELWGGTGQLTKSSIALSGGNDNTQFRIAGNFTRQKEILTASGSNKSGNAAFNLINKSLNSKFKINFSVNYSYTDVNTIAVPGSVTLAPNAPAIYNNEGELNFEGWSNGTTQSIYPFSSLKQPASSKTTLVTSNLNISYELFKGFDISSNFGYNNSHNSMETTIPISSQDPKSNPTGVLGVGTNDNQNWIIEPQLNYQTTIGKGRFTALLGASLQSTSTAGQTISGLGYTDDSFLGSIQLAPTLMTTDKLGQYKYAAIFGRLNYTWDDKYIVNFSGRRDGSSRFGPGNQYGNFGAIGLAWIASQENWIKSVLPSYVSFIKLRGSYGITGSDNVGDYRYLTEWTNMAPGYVPIYSYGGITPLVSQHAVNPNYQWQVNKKLEGGINVSFLDDRINLEAAYYQNRCDNQLTLIPTPMFTGFGDVTANWEASVQNSGWEFSATARLISNKNFTWSLNLNGGSNKNVLLSYPNILQSPYAKQYLVGQSINMNYLLHYIGVDPLTGQYVFEDYNHDGQIGNDGLPGTGYSDRNIALSLDPKFSGGIGSEFQYKDWQFSFFFQYRNQMARNPLYGGFIAGGMTNISVEMFKNRWTTPGQQAEYARFTTAQSAADGNVNTSDRAYTDGSYLRLNNVSLSYTLPKSIIKGNTQLRFFMNAQNLWLISGYPGIDPDMQSFGGMPSAKVITGGLSLTL</sequence>
<name>A0A1M5DE77_9SPHI</name>
<proteinExistence type="inferred from homology"/>
<evidence type="ECO:0000256" key="5">
    <source>
        <dbReference type="ARBA" id="ARBA00022692"/>
    </source>
</evidence>
<dbReference type="InterPro" id="IPR023997">
    <property type="entry name" value="TonB-dep_OMP_SusC/RagA_CS"/>
</dbReference>
<keyword evidence="7 11" id="KW-0798">TonB box</keyword>
<keyword evidence="3 10" id="KW-1134">Transmembrane beta strand</keyword>